<dbReference type="InterPro" id="IPR050512">
    <property type="entry name" value="Sulf_AdTrans/APS_kinase"/>
</dbReference>
<dbReference type="GO" id="GO:0019379">
    <property type="term" value="P:sulfate assimilation, phosphoadenylyl sulfate reduction by phosphoadenylyl-sulfate reductase (thioredoxin)"/>
    <property type="evidence" value="ECO:0007669"/>
    <property type="project" value="TreeGrafter"/>
</dbReference>
<dbReference type="KEGG" id="psel:GM415_13295"/>
<dbReference type="SUPFAM" id="SSF52540">
    <property type="entry name" value="P-loop containing nucleoside triphosphate hydrolases"/>
    <property type="match status" value="1"/>
</dbReference>
<name>A0A6I6JIT9_9BACT</name>
<accession>A0A6I6JIT9</accession>
<keyword evidence="3" id="KW-0418">Kinase</keyword>
<dbReference type="Pfam" id="PF01583">
    <property type="entry name" value="APS_kinase"/>
    <property type="match status" value="1"/>
</dbReference>
<keyword evidence="1 3" id="KW-0808">Transferase</keyword>
<dbReference type="InterPro" id="IPR059117">
    <property type="entry name" value="APS_kinase_dom"/>
</dbReference>
<keyword evidence="4" id="KW-1185">Reference proteome</keyword>
<evidence type="ECO:0000259" key="2">
    <source>
        <dbReference type="Pfam" id="PF01583"/>
    </source>
</evidence>
<sequence length="194" mass="21707">MGGASDGRAIWVVGLPGCGKSTLVRGIRDHLLARGIEPVILEMDQKRKEYFPEPAYTAQERERAYAMFVDEAAEIVGQGRFVIMDGSAYKAAFREYARQRIPRFAEIFLRCRLETAMEREANRPGGLVMAGMYQKALRRRITGEVVEGLGEVIGVDVPFEESPHPELLIDNSKMDKTTCLGKVLHFVDGWVSEA</sequence>
<dbReference type="InterPro" id="IPR027417">
    <property type="entry name" value="P-loop_NTPase"/>
</dbReference>
<dbReference type="EMBL" id="CP046400">
    <property type="protein sequence ID" value="QGY41059.1"/>
    <property type="molecule type" value="Genomic_DNA"/>
</dbReference>
<evidence type="ECO:0000313" key="3">
    <source>
        <dbReference type="EMBL" id="QGY41059.1"/>
    </source>
</evidence>
<evidence type="ECO:0000256" key="1">
    <source>
        <dbReference type="ARBA" id="ARBA00022679"/>
    </source>
</evidence>
<dbReference type="AlphaFoldDB" id="A0A6I6JIT9"/>
<dbReference type="PANTHER" id="PTHR42700">
    <property type="entry name" value="SULFATE ADENYLYLTRANSFERASE"/>
    <property type="match status" value="1"/>
</dbReference>
<dbReference type="EC" id="2.7.1.25" evidence="3"/>
<gene>
    <name evidence="3" type="ORF">GM415_13295</name>
</gene>
<dbReference type="RefSeq" id="WP_158948958.1">
    <property type="nucleotide sequence ID" value="NZ_CP046400.1"/>
</dbReference>
<feature type="domain" description="APS kinase" evidence="2">
    <location>
        <begin position="7"/>
        <end position="170"/>
    </location>
</feature>
<organism evidence="3 4">
    <name type="scientific">Pseudodesulfovibrio cashew</name>
    <dbReference type="NCBI Taxonomy" id="2678688"/>
    <lineage>
        <taxon>Bacteria</taxon>
        <taxon>Pseudomonadati</taxon>
        <taxon>Thermodesulfobacteriota</taxon>
        <taxon>Desulfovibrionia</taxon>
        <taxon>Desulfovibrionales</taxon>
        <taxon>Desulfovibrionaceae</taxon>
    </lineage>
</organism>
<protein>
    <submittedName>
        <fullName evidence="3">Adenylyl-sulfate kinase</fullName>
        <ecNumber evidence="3">2.7.1.25</ecNumber>
    </submittedName>
</protein>
<evidence type="ECO:0000313" key="4">
    <source>
        <dbReference type="Proteomes" id="UP000428328"/>
    </source>
</evidence>
<dbReference type="GO" id="GO:0004781">
    <property type="term" value="F:sulfate adenylyltransferase (ATP) activity"/>
    <property type="evidence" value="ECO:0007669"/>
    <property type="project" value="TreeGrafter"/>
</dbReference>
<dbReference type="GO" id="GO:0010134">
    <property type="term" value="P:sulfate assimilation via adenylyl sulfate reduction"/>
    <property type="evidence" value="ECO:0007669"/>
    <property type="project" value="TreeGrafter"/>
</dbReference>
<proteinExistence type="predicted"/>
<reference evidence="3 4" key="1">
    <citation type="submission" date="2019-11" db="EMBL/GenBank/DDBJ databases">
        <authorList>
            <person name="Zheng R.K."/>
            <person name="Sun C.M."/>
        </authorList>
    </citation>
    <scope>NUCLEOTIDE SEQUENCE [LARGE SCALE GENOMIC DNA]</scope>
    <source>
        <strain evidence="3 4">SRB007</strain>
    </source>
</reference>
<dbReference type="Proteomes" id="UP000428328">
    <property type="component" value="Chromosome"/>
</dbReference>
<dbReference type="PANTHER" id="PTHR42700:SF1">
    <property type="entry name" value="SULFATE ADENYLYLTRANSFERASE"/>
    <property type="match status" value="1"/>
</dbReference>
<dbReference type="GO" id="GO:0004020">
    <property type="term" value="F:adenylylsulfate kinase activity"/>
    <property type="evidence" value="ECO:0007669"/>
    <property type="project" value="UniProtKB-EC"/>
</dbReference>
<dbReference type="GO" id="GO:0005737">
    <property type="term" value="C:cytoplasm"/>
    <property type="evidence" value="ECO:0007669"/>
    <property type="project" value="TreeGrafter"/>
</dbReference>
<dbReference type="Gene3D" id="3.40.50.300">
    <property type="entry name" value="P-loop containing nucleotide triphosphate hydrolases"/>
    <property type="match status" value="1"/>
</dbReference>